<protein>
    <submittedName>
        <fullName evidence="2">Protein N-acetyltransferase, RimJ/RimL family</fullName>
    </submittedName>
</protein>
<feature type="domain" description="N-acetyltransferase" evidence="1">
    <location>
        <begin position="26"/>
        <end position="168"/>
    </location>
</feature>
<dbReference type="PANTHER" id="PTHR43441:SF2">
    <property type="entry name" value="FAMILY ACETYLTRANSFERASE, PUTATIVE (AFU_ORTHOLOGUE AFUA_7G00850)-RELATED"/>
    <property type="match status" value="1"/>
</dbReference>
<name>A0A1H0V860_9PSEU</name>
<dbReference type="Proteomes" id="UP000199651">
    <property type="component" value="Unassembled WGS sequence"/>
</dbReference>
<dbReference type="GO" id="GO:1990189">
    <property type="term" value="F:protein N-terminal-serine acetyltransferase activity"/>
    <property type="evidence" value="ECO:0007669"/>
    <property type="project" value="TreeGrafter"/>
</dbReference>
<evidence type="ECO:0000259" key="1">
    <source>
        <dbReference type="PROSITE" id="PS51186"/>
    </source>
</evidence>
<dbReference type="GO" id="GO:0008999">
    <property type="term" value="F:protein-N-terminal-alanine acetyltransferase activity"/>
    <property type="evidence" value="ECO:0007669"/>
    <property type="project" value="TreeGrafter"/>
</dbReference>
<organism evidence="2 3">
    <name type="scientific">Actinokineospora alba</name>
    <dbReference type="NCBI Taxonomy" id="504798"/>
    <lineage>
        <taxon>Bacteria</taxon>
        <taxon>Bacillati</taxon>
        <taxon>Actinomycetota</taxon>
        <taxon>Actinomycetes</taxon>
        <taxon>Pseudonocardiales</taxon>
        <taxon>Pseudonocardiaceae</taxon>
        <taxon>Actinokineospora</taxon>
    </lineage>
</organism>
<dbReference type="EMBL" id="FNJB01000013">
    <property type="protein sequence ID" value="SDP74276.1"/>
    <property type="molecule type" value="Genomic_DNA"/>
</dbReference>
<evidence type="ECO:0000313" key="3">
    <source>
        <dbReference type="Proteomes" id="UP000199651"/>
    </source>
</evidence>
<dbReference type="InterPro" id="IPR016181">
    <property type="entry name" value="Acyl_CoA_acyltransferase"/>
</dbReference>
<dbReference type="AlphaFoldDB" id="A0A1H0V860"/>
<dbReference type="STRING" id="504798.SAMN05421871_101812"/>
<keyword evidence="2" id="KW-0808">Transferase</keyword>
<dbReference type="PANTHER" id="PTHR43441">
    <property type="entry name" value="RIBOSOMAL-PROTEIN-SERINE ACETYLTRANSFERASE"/>
    <property type="match status" value="1"/>
</dbReference>
<keyword evidence="3" id="KW-1185">Reference proteome</keyword>
<dbReference type="InterPro" id="IPR000182">
    <property type="entry name" value="GNAT_dom"/>
</dbReference>
<sequence length="168" mass="18152">MRDTLLGVIVRLTPLDEALTEDLLTVAVAYAEPDDVMPPVEGPPGWTDARRTAFRAFHRSHADGAKGTLMYAIQLRGETVGMIRLRRLEEPGTAETGMWLGRHMRSQGIGVDALRILLDIAAEAGIQKVRADTTPDNTAAIRALTRCGATLTTTPTKVTAEIPTHPTA</sequence>
<dbReference type="GO" id="GO:0005737">
    <property type="term" value="C:cytoplasm"/>
    <property type="evidence" value="ECO:0007669"/>
    <property type="project" value="TreeGrafter"/>
</dbReference>
<dbReference type="InterPro" id="IPR051908">
    <property type="entry name" value="Ribosomal_N-acetyltransferase"/>
</dbReference>
<accession>A0A1H0V860</accession>
<evidence type="ECO:0000313" key="2">
    <source>
        <dbReference type="EMBL" id="SDP74276.1"/>
    </source>
</evidence>
<dbReference type="SUPFAM" id="SSF55729">
    <property type="entry name" value="Acyl-CoA N-acyltransferases (Nat)"/>
    <property type="match status" value="1"/>
</dbReference>
<gene>
    <name evidence="2" type="ORF">SAMN05192558_11358</name>
</gene>
<dbReference type="Gene3D" id="3.40.630.30">
    <property type="match status" value="1"/>
</dbReference>
<proteinExistence type="predicted"/>
<dbReference type="PROSITE" id="PS51186">
    <property type="entry name" value="GNAT"/>
    <property type="match status" value="1"/>
</dbReference>
<dbReference type="Pfam" id="PF13302">
    <property type="entry name" value="Acetyltransf_3"/>
    <property type="match status" value="1"/>
</dbReference>
<reference evidence="3" key="1">
    <citation type="submission" date="2016-10" db="EMBL/GenBank/DDBJ databases">
        <authorList>
            <person name="Varghese N."/>
            <person name="Submissions S."/>
        </authorList>
    </citation>
    <scope>NUCLEOTIDE SEQUENCE [LARGE SCALE GENOMIC DNA]</scope>
    <source>
        <strain evidence="3">IBRC-M 10655</strain>
    </source>
</reference>